<dbReference type="Proteomes" id="UP001066276">
    <property type="component" value="Chromosome 10"/>
</dbReference>
<feature type="region of interest" description="Disordered" evidence="1">
    <location>
        <begin position="1"/>
        <end position="118"/>
    </location>
</feature>
<keyword evidence="3" id="KW-1185">Reference proteome</keyword>
<sequence length="118" mass="12483">MPTRKTRGCQAAGTAERSAGEESRAHQPPPGRPGRGQEAIYNRTEGARGRGRRGACLRPEVGQAQTRGRRRPSPDQEQGSTRPGDGGSRAETRGRRRQSPGKEQGSTRPGAGGGLSPD</sequence>
<name>A0AAV7LWB5_PLEWA</name>
<gene>
    <name evidence="2" type="ORF">NDU88_000615</name>
</gene>
<organism evidence="2 3">
    <name type="scientific">Pleurodeles waltl</name>
    <name type="common">Iberian ribbed newt</name>
    <dbReference type="NCBI Taxonomy" id="8319"/>
    <lineage>
        <taxon>Eukaryota</taxon>
        <taxon>Metazoa</taxon>
        <taxon>Chordata</taxon>
        <taxon>Craniata</taxon>
        <taxon>Vertebrata</taxon>
        <taxon>Euteleostomi</taxon>
        <taxon>Amphibia</taxon>
        <taxon>Batrachia</taxon>
        <taxon>Caudata</taxon>
        <taxon>Salamandroidea</taxon>
        <taxon>Salamandridae</taxon>
        <taxon>Pleurodelinae</taxon>
        <taxon>Pleurodeles</taxon>
    </lineage>
</organism>
<accession>A0AAV7LWB5</accession>
<dbReference type="AlphaFoldDB" id="A0AAV7LWB5"/>
<proteinExistence type="predicted"/>
<reference evidence="2" key="1">
    <citation type="journal article" date="2022" name="bioRxiv">
        <title>Sequencing and chromosome-scale assembly of the giantPleurodeles waltlgenome.</title>
        <authorList>
            <person name="Brown T."/>
            <person name="Elewa A."/>
            <person name="Iarovenko S."/>
            <person name="Subramanian E."/>
            <person name="Araus A.J."/>
            <person name="Petzold A."/>
            <person name="Susuki M."/>
            <person name="Suzuki K.-i.T."/>
            <person name="Hayashi T."/>
            <person name="Toyoda A."/>
            <person name="Oliveira C."/>
            <person name="Osipova E."/>
            <person name="Leigh N.D."/>
            <person name="Simon A."/>
            <person name="Yun M.H."/>
        </authorList>
    </citation>
    <scope>NUCLEOTIDE SEQUENCE</scope>
    <source>
        <strain evidence="2">20211129_DDA</strain>
        <tissue evidence="2">Liver</tissue>
    </source>
</reference>
<evidence type="ECO:0000313" key="2">
    <source>
        <dbReference type="EMBL" id="KAJ1095452.1"/>
    </source>
</evidence>
<comment type="caution">
    <text evidence="2">The sequence shown here is derived from an EMBL/GenBank/DDBJ whole genome shotgun (WGS) entry which is preliminary data.</text>
</comment>
<protein>
    <submittedName>
        <fullName evidence="2">Uncharacterized protein</fullName>
    </submittedName>
</protein>
<dbReference type="EMBL" id="JANPWB010000014">
    <property type="protein sequence ID" value="KAJ1095452.1"/>
    <property type="molecule type" value="Genomic_DNA"/>
</dbReference>
<evidence type="ECO:0000313" key="3">
    <source>
        <dbReference type="Proteomes" id="UP001066276"/>
    </source>
</evidence>
<evidence type="ECO:0000256" key="1">
    <source>
        <dbReference type="SAM" id="MobiDB-lite"/>
    </source>
</evidence>